<evidence type="ECO:0000313" key="5">
    <source>
        <dbReference type="EMBL" id="MDC2411418.1"/>
    </source>
</evidence>
<proteinExistence type="inferred from homology"/>
<keyword evidence="5" id="KW-0378">Hydrolase</keyword>
<protein>
    <submittedName>
        <fullName evidence="5">Restriction endonuclease subunit S</fullName>
        <ecNumber evidence="5">3.1.21.-</ecNumber>
    </submittedName>
</protein>
<dbReference type="InterPro" id="IPR052021">
    <property type="entry name" value="Type-I_RS_S_subunit"/>
</dbReference>
<dbReference type="EC" id="3.1.21.-" evidence="5"/>
<dbReference type="RefSeq" id="WP_231510940.1">
    <property type="nucleotide sequence ID" value="NZ_CABKQC010000004.1"/>
</dbReference>
<keyword evidence="2" id="KW-0680">Restriction system</keyword>
<feature type="domain" description="Type I restriction modification DNA specificity" evidence="4">
    <location>
        <begin position="7"/>
        <end position="180"/>
    </location>
</feature>
<evidence type="ECO:0000256" key="3">
    <source>
        <dbReference type="ARBA" id="ARBA00023125"/>
    </source>
</evidence>
<sequence>MDNPKPNWSETTFSEVANFIGGYSYKGEELTDSSNIAMVTIKNFGRNGGFKADGFKGIAPFVKLKECHYANLFDILVAHTDLTQNADVIGNAELLLTYGRYDGIIFSMDLVKVLPKNNFPYRFLLAAMLKNKIFKGHCLGYVNGTTVLHLSKKALPNFEVKIPPKAEAKTMNDALAPYYQRMAEVLQENDRLIHLRDTLLPKLMSGELNINAKSRLQ</sequence>
<evidence type="ECO:0000256" key="2">
    <source>
        <dbReference type="ARBA" id="ARBA00022747"/>
    </source>
</evidence>
<dbReference type="SUPFAM" id="SSF116734">
    <property type="entry name" value="DNA methylase specificity domain"/>
    <property type="match status" value="1"/>
</dbReference>
<dbReference type="GO" id="GO:0009307">
    <property type="term" value="P:DNA restriction-modification system"/>
    <property type="evidence" value="ECO:0007669"/>
    <property type="project" value="UniProtKB-KW"/>
</dbReference>
<name>A0AAP3WMS7_BACOV</name>
<gene>
    <name evidence="5" type="ORF">PO240_26455</name>
</gene>
<dbReference type="InterPro" id="IPR000055">
    <property type="entry name" value="Restrct_endonuc_typeI_TRD"/>
</dbReference>
<evidence type="ECO:0000256" key="1">
    <source>
        <dbReference type="ARBA" id="ARBA00010923"/>
    </source>
</evidence>
<comment type="caution">
    <text evidence="5">The sequence shown here is derived from an EMBL/GenBank/DDBJ whole genome shotgun (WGS) entry which is preliminary data.</text>
</comment>
<organism evidence="5 6">
    <name type="scientific">Bacteroides ovatus</name>
    <dbReference type="NCBI Taxonomy" id="28116"/>
    <lineage>
        <taxon>Bacteria</taxon>
        <taxon>Pseudomonadati</taxon>
        <taxon>Bacteroidota</taxon>
        <taxon>Bacteroidia</taxon>
        <taxon>Bacteroidales</taxon>
        <taxon>Bacteroidaceae</taxon>
        <taxon>Bacteroides</taxon>
    </lineage>
</organism>
<keyword evidence="3" id="KW-0238">DNA-binding</keyword>
<comment type="similarity">
    <text evidence="1">Belongs to the type-I restriction system S methylase family.</text>
</comment>
<dbReference type="InterPro" id="IPR044946">
    <property type="entry name" value="Restrct_endonuc_typeI_TRD_sf"/>
</dbReference>
<dbReference type="Pfam" id="PF01420">
    <property type="entry name" value="Methylase_S"/>
    <property type="match status" value="1"/>
</dbReference>
<dbReference type="PANTHER" id="PTHR30408:SF13">
    <property type="entry name" value="TYPE I RESTRICTION ENZYME HINDI SPECIFICITY SUBUNIT"/>
    <property type="match status" value="1"/>
</dbReference>
<keyword evidence="5" id="KW-0255">Endonuclease</keyword>
<evidence type="ECO:0000313" key="6">
    <source>
        <dbReference type="Proteomes" id="UP001214017"/>
    </source>
</evidence>
<dbReference type="PANTHER" id="PTHR30408">
    <property type="entry name" value="TYPE-1 RESTRICTION ENZYME ECOKI SPECIFICITY PROTEIN"/>
    <property type="match status" value="1"/>
</dbReference>
<dbReference type="Gene3D" id="3.90.220.20">
    <property type="entry name" value="DNA methylase specificity domains"/>
    <property type="match status" value="1"/>
</dbReference>
<dbReference type="GO" id="GO:0003677">
    <property type="term" value="F:DNA binding"/>
    <property type="evidence" value="ECO:0007669"/>
    <property type="project" value="UniProtKB-KW"/>
</dbReference>
<dbReference type="GO" id="GO:0004519">
    <property type="term" value="F:endonuclease activity"/>
    <property type="evidence" value="ECO:0007669"/>
    <property type="project" value="UniProtKB-KW"/>
</dbReference>
<dbReference type="EMBL" id="JAQNWR010000034">
    <property type="protein sequence ID" value="MDC2411418.1"/>
    <property type="molecule type" value="Genomic_DNA"/>
</dbReference>
<reference evidence="5" key="1">
    <citation type="submission" date="2022-10" db="EMBL/GenBank/DDBJ databases">
        <title>Human gut microbiome strain richness.</title>
        <authorList>
            <person name="Chen-Liaw A."/>
        </authorList>
    </citation>
    <scope>NUCLEOTIDE SEQUENCE</scope>
    <source>
        <strain evidence="5">F7_m1001271B151109d0_201107</strain>
    </source>
</reference>
<evidence type="ECO:0000259" key="4">
    <source>
        <dbReference type="Pfam" id="PF01420"/>
    </source>
</evidence>
<keyword evidence="5" id="KW-0540">Nuclease</keyword>
<dbReference type="AlphaFoldDB" id="A0AAP3WMS7"/>
<accession>A0AAP3WMS7</accession>
<dbReference type="Proteomes" id="UP001214017">
    <property type="component" value="Unassembled WGS sequence"/>
</dbReference>
<dbReference type="GO" id="GO:0016787">
    <property type="term" value="F:hydrolase activity"/>
    <property type="evidence" value="ECO:0007669"/>
    <property type="project" value="UniProtKB-KW"/>
</dbReference>